<dbReference type="AlphaFoldDB" id="A0A839ABR4"/>
<gene>
    <name evidence="7" type="ORF">H2509_04265</name>
</gene>
<keyword evidence="3 5" id="KW-0472">Membrane</keyword>
<sequence length="428" mass="45030">MAQTLGSIAALLLSIAFVLFGHGLQATLLPLAANQATFGDVAIGVLSSAYYVGFVAGCLLAPYAIMRAGHIRAFAAIVSLMSGAAIFHPILIDPVSWSVIRFVSGFCLAGFYLIVESWLNERATNENRGTVMSIYIVVLYLSMTIGQVTVTGFDISTFVPYAIASVVVSVAVIPVSLTRANQPAPITLVRLRPIALYRTSPAAVVGVLLIGMANGAIWTLAPLYGSLIGLETSNAAYYAAAVIFGGALAQWPFGRLSDRMDRRYILVGLGTGAALSGLIVYLLEPTSPLPAIAFAFLVGAMTQPAYAIAVSHAYDHCEPDAYVETSSGLLLANGIGSIIGPFTASLLMEAMGPGGLYIWIVGVQSLLAGFVLSRLFIRSAPPEGTRTEFEYAASAPVGAVITPDPLDTDNPDVIPPEEFPAYEERAVS</sequence>
<dbReference type="InterPro" id="IPR011701">
    <property type="entry name" value="MFS"/>
</dbReference>
<dbReference type="Gene3D" id="1.20.1250.20">
    <property type="entry name" value="MFS general substrate transporter like domains"/>
    <property type="match status" value="2"/>
</dbReference>
<dbReference type="SUPFAM" id="SSF103473">
    <property type="entry name" value="MFS general substrate transporter"/>
    <property type="match status" value="1"/>
</dbReference>
<dbReference type="CDD" id="cd17477">
    <property type="entry name" value="MFS_YcaD_like"/>
    <property type="match status" value="1"/>
</dbReference>
<feature type="transmembrane region" description="Helical" evidence="5">
    <location>
        <begin position="159"/>
        <end position="180"/>
    </location>
</feature>
<feature type="transmembrane region" description="Helical" evidence="5">
    <location>
        <begin position="131"/>
        <end position="153"/>
    </location>
</feature>
<feature type="transmembrane region" description="Helical" evidence="5">
    <location>
        <begin position="73"/>
        <end position="92"/>
    </location>
</feature>
<dbReference type="EMBL" id="JACFXV010000042">
    <property type="protein sequence ID" value="MBA5776337.1"/>
    <property type="molecule type" value="Genomic_DNA"/>
</dbReference>
<feature type="transmembrane region" description="Helical" evidence="5">
    <location>
        <begin position="321"/>
        <end position="344"/>
    </location>
</feature>
<feature type="transmembrane region" description="Helical" evidence="5">
    <location>
        <begin position="265"/>
        <end position="283"/>
    </location>
</feature>
<keyword evidence="8" id="KW-1185">Reference proteome</keyword>
<evidence type="ECO:0000256" key="1">
    <source>
        <dbReference type="ARBA" id="ARBA00022692"/>
    </source>
</evidence>
<evidence type="ECO:0000256" key="4">
    <source>
        <dbReference type="SAM" id="MobiDB-lite"/>
    </source>
</evidence>
<organism evidence="7 8">
    <name type="scientific">Stappia albiluteola</name>
    <dbReference type="NCBI Taxonomy" id="2758565"/>
    <lineage>
        <taxon>Bacteria</taxon>
        <taxon>Pseudomonadati</taxon>
        <taxon>Pseudomonadota</taxon>
        <taxon>Alphaproteobacteria</taxon>
        <taxon>Hyphomicrobiales</taxon>
        <taxon>Stappiaceae</taxon>
        <taxon>Stappia</taxon>
    </lineage>
</organism>
<feature type="transmembrane region" description="Helical" evidence="5">
    <location>
        <begin position="98"/>
        <end position="119"/>
    </location>
</feature>
<dbReference type="PROSITE" id="PS50850">
    <property type="entry name" value="MFS"/>
    <property type="match status" value="1"/>
</dbReference>
<evidence type="ECO:0000256" key="2">
    <source>
        <dbReference type="ARBA" id="ARBA00022989"/>
    </source>
</evidence>
<dbReference type="InterPro" id="IPR020846">
    <property type="entry name" value="MFS_dom"/>
</dbReference>
<feature type="transmembrane region" description="Helical" evidence="5">
    <location>
        <begin position="41"/>
        <end position="61"/>
    </location>
</feature>
<feature type="transmembrane region" description="Helical" evidence="5">
    <location>
        <begin position="201"/>
        <end position="223"/>
    </location>
</feature>
<dbReference type="Pfam" id="PF07690">
    <property type="entry name" value="MFS_1"/>
    <property type="match status" value="1"/>
</dbReference>
<feature type="transmembrane region" description="Helical" evidence="5">
    <location>
        <begin position="356"/>
        <end position="377"/>
    </location>
</feature>
<feature type="domain" description="Major facilitator superfamily (MFS) profile" evidence="6">
    <location>
        <begin position="199"/>
        <end position="428"/>
    </location>
</feature>
<comment type="caution">
    <text evidence="7">The sequence shown here is derived from an EMBL/GenBank/DDBJ whole genome shotgun (WGS) entry which is preliminary data.</text>
</comment>
<evidence type="ECO:0000313" key="8">
    <source>
        <dbReference type="Proteomes" id="UP000541109"/>
    </source>
</evidence>
<evidence type="ECO:0000256" key="3">
    <source>
        <dbReference type="ARBA" id="ARBA00023136"/>
    </source>
</evidence>
<feature type="transmembrane region" description="Helical" evidence="5">
    <location>
        <begin position="289"/>
        <end position="309"/>
    </location>
</feature>
<dbReference type="RefSeq" id="WP_182162648.1">
    <property type="nucleotide sequence ID" value="NZ_JACFXV010000042.1"/>
</dbReference>
<feature type="region of interest" description="Disordered" evidence="4">
    <location>
        <begin position="403"/>
        <end position="428"/>
    </location>
</feature>
<feature type="transmembrane region" description="Helical" evidence="5">
    <location>
        <begin position="235"/>
        <end position="253"/>
    </location>
</feature>
<evidence type="ECO:0000313" key="7">
    <source>
        <dbReference type="EMBL" id="MBA5776337.1"/>
    </source>
</evidence>
<dbReference type="PANTHER" id="PTHR23521">
    <property type="entry name" value="TRANSPORTER MFS SUPERFAMILY"/>
    <property type="match status" value="1"/>
</dbReference>
<accession>A0A839ABR4</accession>
<proteinExistence type="predicted"/>
<dbReference type="InterPro" id="IPR036259">
    <property type="entry name" value="MFS_trans_sf"/>
</dbReference>
<dbReference type="GO" id="GO:0022857">
    <property type="term" value="F:transmembrane transporter activity"/>
    <property type="evidence" value="ECO:0007669"/>
    <property type="project" value="InterPro"/>
</dbReference>
<keyword evidence="1 5" id="KW-0812">Transmembrane</keyword>
<name>A0A839ABR4_9HYPH</name>
<keyword evidence="2 5" id="KW-1133">Transmembrane helix</keyword>
<dbReference type="Proteomes" id="UP000541109">
    <property type="component" value="Unassembled WGS sequence"/>
</dbReference>
<protein>
    <submittedName>
        <fullName evidence="7">MFS transporter</fullName>
    </submittedName>
</protein>
<evidence type="ECO:0000256" key="5">
    <source>
        <dbReference type="SAM" id="Phobius"/>
    </source>
</evidence>
<dbReference type="PANTHER" id="PTHR23521:SF3">
    <property type="entry name" value="MFS TRANSPORTER"/>
    <property type="match status" value="1"/>
</dbReference>
<dbReference type="GO" id="GO:0005886">
    <property type="term" value="C:plasma membrane"/>
    <property type="evidence" value="ECO:0007669"/>
    <property type="project" value="TreeGrafter"/>
</dbReference>
<evidence type="ECO:0000259" key="6">
    <source>
        <dbReference type="PROSITE" id="PS50850"/>
    </source>
</evidence>
<reference evidence="7 8" key="1">
    <citation type="submission" date="2020-07" db="EMBL/GenBank/DDBJ databases">
        <title>Stappia sp., F7233, whole genome shotgun sequencing project.</title>
        <authorList>
            <person name="Jiang S."/>
            <person name="Liu Z.W."/>
            <person name="Du Z.J."/>
        </authorList>
    </citation>
    <scope>NUCLEOTIDE SEQUENCE [LARGE SCALE GENOMIC DNA]</scope>
    <source>
        <strain evidence="7 8">F7233</strain>
    </source>
</reference>
<dbReference type="InterPro" id="IPR047200">
    <property type="entry name" value="MFS_YcaD-like"/>
</dbReference>